<name>A0A318QVT4_9PROT</name>
<dbReference type="Gene3D" id="3.10.20.600">
    <property type="match status" value="1"/>
</dbReference>
<feature type="domain" description="NADH-ubiquinone oxidoreductase 51kDa subunit iron-sulphur binding" evidence="8">
    <location>
        <begin position="333"/>
        <end position="378"/>
    </location>
</feature>
<dbReference type="EMBL" id="NKTX01000025">
    <property type="protein sequence ID" value="PYD81618.1"/>
    <property type="molecule type" value="Genomic_DNA"/>
</dbReference>
<dbReference type="InterPro" id="IPR001949">
    <property type="entry name" value="NADH-UbQ_OxRdtase_51kDa_CS"/>
</dbReference>
<dbReference type="Pfam" id="PF10589">
    <property type="entry name" value="NADH_4Fe-4S"/>
    <property type="match status" value="1"/>
</dbReference>
<keyword evidence="9" id="KW-0560">Oxidoreductase</keyword>
<dbReference type="RefSeq" id="WP_110507344.1">
    <property type="nucleotide sequence ID" value="NZ_NKTX01000025.1"/>
</dbReference>
<dbReference type="GO" id="GO:0008137">
    <property type="term" value="F:NADH dehydrogenase (ubiquinone) activity"/>
    <property type="evidence" value="ECO:0007669"/>
    <property type="project" value="InterPro"/>
</dbReference>
<gene>
    <name evidence="9" type="ORF">CFR80_10810</name>
</gene>
<dbReference type="OrthoDB" id="9761899at2"/>
<dbReference type="Pfam" id="PF10531">
    <property type="entry name" value="SLBB"/>
    <property type="match status" value="1"/>
</dbReference>
<dbReference type="InterPro" id="IPR019575">
    <property type="entry name" value="Nuop51_4Fe4S-bd"/>
</dbReference>
<dbReference type="SMART" id="SM00928">
    <property type="entry name" value="NADH_4Fe-4S"/>
    <property type="match status" value="1"/>
</dbReference>
<dbReference type="GO" id="GO:0051539">
    <property type="term" value="F:4 iron, 4 sulfur cluster binding"/>
    <property type="evidence" value="ECO:0007669"/>
    <property type="project" value="UniProtKB-KW"/>
</dbReference>
<dbReference type="SUPFAM" id="SSF140490">
    <property type="entry name" value="Nqo1C-terminal domain-like"/>
    <property type="match status" value="1"/>
</dbReference>
<evidence type="ECO:0000256" key="3">
    <source>
        <dbReference type="ARBA" id="ARBA00007523"/>
    </source>
</evidence>
<dbReference type="FunFam" id="3.40.50.11540:FF:000001">
    <property type="entry name" value="NADH dehydrogenase [ubiquinone] flavoprotein 1, mitochondrial"/>
    <property type="match status" value="1"/>
</dbReference>
<organism evidence="9 10">
    <name type="scientific">Komagataeibacter oboediens</name>
    <dbReference type="NCBI Taxonomy" id="65958"/>
    <lineage>
        <taxon>Bacteria</taxon>
        <taxon>Pseudomonadati</taxon>
        <taxon>Pseudomonadota</taxon>
        <taxon>Alphaproteobacteria</taxon>
        <taxon>Acetobacterales</taxon>
        <taxon>Acetobacteraceae</taxon>
        <taxon>Komagataeibacter</taxon>
    </lineage>
</organism>
<dbReference type="PANTHER" id="PTHR43578:SF3">
    <property type="entry name" value="NADH-QUINONE OXIDOREDUCTASE SUBUNIT F"/>
    <property type="match status" value="1"/>
</dbReference>
<dbReference type="GO" id="GO:0010181">
    <property type="term" value="F:FMN binding"/>
    <property type="evidence" value="ECO:0007669"/>
    <property type="project" value="InterPro"/>
</dbReference>
<dbReference type="GO" id="GO:0046872">
    <property type="term" value="F:metal ion binding"/>
    <property type="evidence" value="ECO:0007669"/>
    <property type="project" value="UniProtKB-KW"/>
</dbReference>
<dbReference type="Gene3D" id="1.20.1440.230">
    <property type="entry name" value="NADH-ubiquinone oxidoreductase 51kDa subunit, iron-sulphur binding domain"/>
    <property type="match status" value="1"/>
</dbReference>
<dbReference type="InterPro" id="IPR037225">
    <property type="entry name" value="Nuo51_FMN-bd_sf"/>
</dbReference>
<dbReference type="InterPro" id="IPR019554">
    <property type="entry name" value="Soluble_ligand-bd"/>
</dbReference>
<keyword evidence="5" id="KW-0479">Metal-binding</keyword>
<dbReference type="InterPro" id="IPR037207">
    <property type="entry name" value="Nuop51_4Fe4S-bd_sf"/>
</dbReference>
<sequence length="443" mass="47067">MTLLSDRPLTAMIDPAAGPPDCAAYGRAGGWQAARRALGGLAPADIIDMVTRSKLRGRGGAGFSTGQKWSFVPKDPASERRKYLIANADEMEPGTFKDRLLLEGNPLQLVEGMILAAYGVQAGHGIVFLRGEYHLACTRLHHAIGEARQQGWLGENILGSGFSFDIHVHSSAGRYICGEETALLTALEGRRATPRSKPPFPQTGGLWGAPSVVNNVETLCNLPHIIANGPEWFAGLGLGEDGGTKIYGASGRVTKPGAWELPIGTPLRQIIEEHAGGMLPGYRLRALLPGGASTAFLDATSLDVAMDYGSVEKAGSRLGTGMAIILDDRTCPIGMIRNLEHFFAQESCGWCTPCRDGLPWVERLLTAIEDGTGQAEDMDHLARHARMLGAPGRTFCAHAPGAMAPLASGLKLFAADFTDHIRHGRCPLPAAHGGMNTRQGAPS</sequence>
<keyword evidence="4" id="KW-0004">4Fe-4S</keyword>
<accession>A0A318QVT4</accession>
<reference evidence="9 10" key="1">
    <citation type="submission" date="2017-07" db="EMBL/GenBank/DDBJ databases">
        <title>A draft genome sequence of Komagataeibacter oboediens LMG 18849.</title>
        <authorList>
            <person name="Skraban J."/>
            <person name="Cleenwerck I."/>
            <person name="Vandamme P."/>
            <person name="Trcek J."/>
        </authorList>
    </citation>
    <scope>NUCLEOTIDE SEQUENCE [LARGE SCALE GENOMIC DNA]</scope>
    <source>
        <strain evidence="9 10">LMG 18849</strain>
    </source>
</reference>
<dbReference type="FunFam" id="1.20.1440.230:FF:000002">
    <property type="entry name" value="NADH-quinone oxidoreductase subunit F"/>
    <property type="match status" value="1"/>
</dbReference>
<evidence type="ECO:0000256" key="1">
    <source>
        <dbReference type="ARBA" id="ARBA00001917"/>
    </source>
</evidence>
<dbReference type="Gene3D" id="3.40.50.11540">
    <property type="entry name" value="NADH-ubiquinone oxidoreductase 51kDa subunit"/>
    <property type="match status" value="1"/>
</dbReference>
<evidence type="ECO:0000313" key="10">
    <source>
        <dbReference type="Proteomes" id="UP000247417"/>
    </source>
</evidence>
<dbReference type="AlphaFoldDB" id="A0A318QVT4"/>
<evidence type="ECO:0000259" key="8">
    <source>
        <dbReference type="SMART" id="SM00928"/>
    </source>
</evidence>
<comment type="cofactor">
    <cofactor evidence="1">
        <name>FMN</name>
        <dbReference type="ChEBI" id="CHEBI:58210"/>
    </cofactor>
</comment>
<evidence type="ECO:0000313" key="9">
    <source>
        <dbReference type="EMBL" id="PYD81618.1"/>
    </source>
</evidence>
<dbReference type="SUPFAM" id="SSF142984">
    <property type="entry name" value="Nqo1 middle domain-like"/>
    <property type="match status" value="1"/>
</dbReference>
<dbReference type="InterPro" id="IPR011538">
    <property type="entry name" value="Nuo51_FMN-bd"/>
</dbReference>
<evidence type="ECO:0000256" key="4">
    <source>
        <dbReference type="ARBA" id="ARBA00022485"/>
    </source>
</evidence>
<dbReference type="SUPFAM" id="SSF142019">
    <property type="entry name" value="Nqo1 FMN-binding domain-like"/>
    <property type="match status" value="1"/>
</dbReference>
<evidence type="ECO:0000256" key="6">
    <source>
        <dbReference type="ARBA" id="ARBA00023004"/>
    </source>
</evidence>
<dbReference type="PANTHER" id="PTHR43578">
    <property type="entry name" value="NADH-QUINONE OXIDOREDUCTASE SUBUNIT F"/>
    <property type="match status" value="1"/>
</dbReference>
<evidence type="ECO:0000256" key="5">
    <source>
        <dbReference type="ARBA" id="ARBA00022723"/>
    </source>
</evidence>
<protein>
    <submittedName>
        <fullName evidence="9">NADH-quinone oxidoreductase subunit F</fullName>
        <ecNumber evidence="9">1.6.5.11</ecNumber>
    </submittedName>
</protein>
<keyword evidence="7" id="KW-0411">Iron-sulfur</keyword>
<comment type="similarity">
    <text evidence="3">Belongs to the complex I 51 kDa subunit family.</text>
</comment>
<dbReference type="GO" id="GO:0016491">
    <property type="term" value="F:oxidoreductase activity"/>
    <property type="evidence" value="ECO:0007669"/>
    <property type="project" value="UniProtKB-KW"/>
</dbReference>
<dbReference type="PROSITE" id="PS00645">
    <property type="entry name" value="COMPLEX1_51K_2"/>
    <property type="match status" value="1"/>
</dbReference>
<comment type="cofactor">
    <cofactor evidence="2">
        <name>[4Fe-4S] cluster</name>
        <dbReference type="ChEBI" id="CHEBI:49883"/>
    </cofactor>
</comment>
<proteinExistence type="inferred from homology"/>
<keyword evidence="6" id="KW-0408">Iron</keyword>
<evidence type="ECO:0000256" key="7">
    <source>
        <dbReference type="ARBA" id="ARBA00023014"/>
    </source>
</evidence>
<evidence type="ECO:0000256" key="2">
    <source>
        <dbReference type="ARBA" id="ARBA00001966"/>
    </source>
</evidence>
<dbReference type="EC" id="1.6.5.11" evidence="9"/>
<comment type="caution">
    <text evidence="9">The sequence shown here is derived from an EMBL/GenBank/DDBJ whole genome shotgun (WGS) entry which is preliminary data.</text>
</comment>
<dbReference type="Pfam" id="PF01512">
    <property type="entry name" value="Complex1_51K"/>
    <property type="match status" value="1"/>
</dbReference>
<dbReference type="Proteomes" id="UP000247417">
    <property type="component" value="Unassembled WGS sequence"/>
</dbReference>